<feature type="signal peptide" evidence="3">
    <location>
        <begin position="1"/>
        <end position="23"/>
    </location>
</feature>
<keyword evidence="1" id="KW-0175">Coiled coil</keyword>
<comment type="caution">
    <text evidence="4">The sequence shown here is derived from an EMBL/GenBank/DDBJ whole genome shotgun (WGS) entry which is preliminary data.</text>
</comment>
<keyword evidence="3" id="KW-0732">Signal</keyword>
<evidence type="ECO:0008006" key="6">
    <source>
        <dbReference type="Google" id="ProtNLM"/>
    </source>
</evidence>
<reference evidence="4 5" key="1">
    <citation type="submission" date="2014-12" db="EMBL/GenBank/DDBJ databases">
        <title>Denitrispirillum autotrophicum gen. nov., sp. nov., Denitrifying, Facultatively Autotrophic Bacteria Isolated from Rice Paddy Soil.</title>
        <authorList>
            <person name="Ishii S."/>
            <person name="Ashida N."/>
            <person name="Ohno H."/>
            <person name="Otsuka S."/>
            <person name="Yokota A."/>
            <person name="Senoo K."/>
        </authorList>
    </citation>
    <scope>NUCLEOTIDE SEQUENCE [LARGE SCALE GENOMIC DNA]</scope>
    <source>
        <strain evidence="4 5">TSA66</strain>
    </source>
</reference>
<dbReference type="PROSITE" id="PS51257">
    <property type="entry name" value="PROKAR_LIPOPROTEIN"/>
    <property type="match status" value="1"/>
</dbReference>
<dbReference type="OrthoDB" id="8776313at2"/>
<feature type="chain" id="PRO_5002146702" description="DUF4124 domain-containing protein" evidence="3">
    <location>
        <begin position="24"/>
        <end position="188"/>
    </location>
</feature>
<protein>
    <recommendedName>
        <fullName evidence="6">DUF4124 domain-containing protein</fullName>
    </recommendedName>
</protein>
<name>A0A0C2BPV5_9BURK</name>
<dbReference type="AlphaFoldDB" id="A0A0C2BPV5"/>
<dbReference type="RefSeq" id="WP_040040791.1">
    <property type="nucleotide sequence ID" value="NZ_JWJG01000028.1"/>
</dbReference>
<evidence type="ECO:0000313" key="5">
    <source>
        <dbReference type="Proteomes" id="UP000031572"/>
    </source>
</evidence>
<organism evidence="4 5">
    <name type="scientific">Noviherbaspirillum autotrophicum</name>
    <dbReference type="NCBI Taxonomy" id="709839"/>
    <lineage>
        <taxon>Bacteria</taxon>
        <taxon>Pseudomonadati</taxon>
        <taxon>Pseudomonadota</taxon>
        <taxon>Betaproteobacteria</taxon>
        <taxon>Burkholderiales</taxon>
        <taxon>Oxalobacteraceae</taxon>
        <taxon>Noviherbaspirillum</taxon>
    </lineage>
</organism>
<evidence type="ECO:0000256" key="3">
    <source>
        <dbReference type="SAM" id="SignalP"/>
    </source>
</evidence>
<feature type="region of interest" description="Disordered" evidence="2">
    <location>
        <begin position="67"/>
        <end position="100"/>
    </location>
</feature>
<dbReference type="Proteomes" id="UP000031572">
    <property type="component" value="Unassembled WGS sequence"/>
</dbReference>
<sequence length="188" mass="20198">MIRPCLHAILAIVAACAAAPALADSGATPARNAEGGTTVYRQVMPDGRIVYSDKVLKGGKLDETITVEPPVKGNPWTTESRNKPAIPPQVKPTPINRVNSVPATGRQKTLEEATSDVIRAEMLVEDARKRRQAGIEPLPGERTGNVGGGSRLNEAYWARQQSLEKEVAQAEAALRQATAQRDTLRSAR</sequence>
<evidence type="ECO:0000313" key="4">
    <source>
        <dbReference type="EMBL" id="KIF82114.1"/>
    </source>
</evidence>
<keyword evidence="5" id="KW-1185">Reference proteome</keyword>
<evidence type="ECO:0000256" key="2">
    <source>
        <dbReference type="SAM" id="MobiDB-lite"/>
    </source>
</evidence>
<proteinExistence type="predicted"/>
<accession>A0A0C2BPV5</accession>
<dbReference type="EMBL" id="JWJG01000028">
    <property type="protein sequence ID" value="KIF82114.1"/>
    <property type="molecule type" value="Genomic_DNA"/>
</dbReference>
<evidence type="ECO:0000256" key="1">
    <source>
        <dbReference type="SAM" id="Coils"/>
    </source>
</evidence>
<gene>
    <name evidence="4" type="ORF">TSA66_17020</name>
</gene>
<dbReference type="STRING" id="709839.TSA66_17020"/>
<feature type="coiled-coil region" evidence="1">
    <location>
        <begin position="160"/>
        <end position="187"/>
    </location>
</feature>